<dbReference type="GO" id="GO:0005886">
    <property type="term" value="C:plasma membrane"/>
    <property type="evidence" value="ECO:0007669"/>
    <property type="project" value="TreeGrafter"/>
</dbReference>
<reference evidence="6" key="1">
    <citation type="journal article" date="2023" name="Science">
        <title>Genome structures resolve the early diversification of teleost fishes.</title>
        <authorList>
            <person name="Parey E."/>
            <person name="Louis A."/>
            <person name="Montfort J."/>
            <person name="Bouchez O."/>
            <person name="Roques C."/>
            <person name="Iampietro C."/>
            <person name="Lluch J."/>
            <person name="Castinel A."/>
            <person name="Donnadieu C."/>
            <person name="Desvignes T."/>
            <person name="Floi Bucao C."/>
            <person name="Jouanno E."/>
            <person name="Wen M."/>
            <person name="Mejri S."/>
            <person name="Dirks R."/>
            <person name="Jansen H."/>
            <person name="Henkel C."/>
            <person name="Chen W.J."/>
            <person name="Zahm M."/>
            <person name="Cabau C."/>
            <person name="Klopp C."/>
            <person name="Thompson A.W."/>
            <person name="Robinson-Rechavi M."/>
            <person name="Braasch I."/>
            <person name="Lecointre G."/>
            <person name="Bobe J."/>
            <person name="Postlethwait J.H."/>
            <person name="Berthelot C."/>
            <person name="Roest Crollius H."/>
            <person name="Guiguen Y."/>
        </authorList>
    </citation>
    <scope>NUCLEOTIDE SEQUENCE</scope>
    <source>
        <strain evidence="6">WJC10195</strain>
    </source>
</reference>
<organism evidence="6 7">
    <name type="scientific">Synaphobranchus kaupii</name>
    <name type="common">Kaup's arrowtooth eel</name>
    <dbReference type="NCBI Taxonomy" id="118154"/>
    <lineage>
        <taxon>Eukaryota</taxon>
        <taxon>Metazoa</taxon>
        <taxon>Chordata</taxon>
        <taxon>Craniata</taxon>
        <taxon>Vertebrata</taxon>
        <taxon>Euteleostomi</taxon>
        <taxon>Actinopterygii</taxon>
        <taxon>Neopterygii</taxon>
        <taxon>Teleostei</taxon>
        <taxon>Anguilliformes</taxon>
        <taxon>Synaphobranchidae</taxon>
        <taxon>Synaphobranchus</taxon>
    </lineage>
</organism>
<dbReference type="OrthoDB" id="10031784at2759"/>
<feature type="compositionally biased region" description="Acidic residues" evidence="1">
    <location>
        <begin position="484"/>
        <end position="494"/>
    </location>
</feature>
<feature type="region of interest" description="Disordered" evidence="1">
    <location>
        <begin position="285"/>
        <end position="417"/>
    </location>
</feature>
<sequence length="568" mass="61075">MSLIWTLMFLTLASSGLCEVPAPVNLDISSENFVHLLTWKPGPGSPDNLSYSVDVYSLRDGTRLNVPGCEEVVFPHVCNLTGVLANLWESYYARVWANLGNQKSNATPLEAFIPMEHTKLDPPLLSVSVCGDSLCVGLRPPSSRLLHVYRPLRYTLTINNGKDGAQYNLSTNGLVGEKIKDLEPGRKYCVTATITGRKSASSQPQCAETVVVYSAERDISIALCALAIVSIAVMLLLVYTGFICLPTTMPEILVSLKSQDVHLLPSNYDRIAFSLLHVEATTKLPRIGGGQGQESGRNNPCEEDEEAESRGTGGAGYERRPGRANPISCSDDDSSGSPPLADSHFLPSKLADYRHTSPTRTHSQNSSGSVTDSGPLLLSLTGKGPSIESMTISIPPSQPETDSGPLSLTGEGSPSVPRPLSLIAVGLRPASLGDGGPFTALEKAGRCSPFPLAGPEGRPAPELLGGSEEGIGLNVNLESVMLAEQEEEEEEEEDGHWPDCVNEHKPFLPGESFLPPTVLSLSAAVTEPPQTQPRTIYTEEKEEEEEEEDDDDDEDEEEECSGYMGRAN</sequence>
<feature type="signal peptide" evidence="3">
    <location>
        <begin position="1"/>
        <end position="18"/>
    </location>
</feature>
<keyword evidence="2" id="KW-0812">Transmembrane</keyword>
<dbReference type="EMBL" id="JAINUF010000008">
    <property type="protein sequence ID" value="KAJ8352559.1"/>
    <property type="molecule type" value="Genomic_DNA"/>
</dbReference>
<dbReference type="Gene3D" id="2.60.40.10">
    <property type="entry name" value="Immunoglobulins"/>
    <property type="match status" value="1"/>
</dbReference>
<name>A0A9Q1F7W4_SYNKA</name>
<feature type="domain" description="Interferon/interleukin receptor" evidence="5">
    <location>
        <begin position="118"/>
        <end position="209"/>
    </location>
</feature>
<gene>
    <name evidence="6" type="ORF">SKAU_G00240350</name>
</gene>
<keyword evidence="2" id="KW-1133">Transmembrane helix</keyword>
<feature type="transmembrane region" description="Helical" evidence="2">
    <location>
        <begin position="219"/>
        <end position="245"/>
    </location>
</feature>
<dbReference type="InterPro" id="IPR036116">
    <property type="entry name" value="FN3_sf"/>
</dbReference>
<feature type="domain" description="Fibronectin type-III" evidence="4">
    <location>
        <begin position="3"/>
        <end position="105"/>
    </location>
</feature>
<dbReference type="InterPro" id="IPR003961">
    <property type="entry name" value="FN3_dom"/>
</dbReference>
<feature type="compositionally biased region" description="Acidic residues" evidence="1">
    <location>
        <begin position="540"/>
        <end position="560"/>
    </location>
</feature>
<feature type="compositionally biased region" description="Basic and acidic residues" evidence="1">
    <location>
        <begin position="495"/>
        <end position="506"/>
    </location>
</feature>
<feature type="region of interest" description="Disordered" evidence="1">
    <location>
        <begin position="484"/>
        <end position="568"/>
    </location>
</feature>
<feature type="compositionally biased region" description="Polar residues" evidence="1">
    <location>
        <begin position="356"/>
        <end position="372"/>
    </location>
</feature>
<evidence type="ECO:0000256" key="2">
    <source>
        <dbReference type="SAM" id="Phobius"/>
    </source>
</evidence>
<feature type="compositionally biased region" description="Polar residues" evidence="1">
    <location>
        <begin position="388"/>
        <end position="412"/>
    </location>
</feature>
<accession>A0A9Q1F7W4</accession>
<evidence type="ECO:0000313" key="7">
    <source>
        <dbReference type="Proteomes" id="UP001152622"/>
    </source>
</evidence>
<evidence type="ECO:0000256" key="1">
    <source>
        <dbReference type="SAM" id="MobiDB-lite"/>
    </source>
</evidence>
<dbReference type="SUPFAM" id="SSF49265">
    <property type="entry name" value="Fibronectin type III"/>
    <property type="match status" value="2"/>
</dbReference>
<dbReference type="PANTHER" id="PTHR20859:SF93">
    <property type="entry name" value="CYTOKINE RECEPTOR FAMILY MEMBER B12-RELATED"/>
    <property type="match status" value="1"/>
</dbReference>
<feature type="chain" id="PRO_5040223269" description="Fibronectin type-III domain-containing protein" evidence="3">
    <location>
        <begin position="19"/>
        <end position="568"/>
    </location>
</feature>
<evidence type="ECO:0000256" key="3">
    <source>
        <dbReference type="SAM" id="SignalP"/>
    </source>
</evidence>
<comment type="caution">
    <text evidence="6">The sequence shown here is derived from an EMBL/GenBank/DDBJ whole genome shotgun (WGS) entry which is preliminary data.</text>
</comment>
<evidence type="ECO:0000259" key="5">
    <source>
        <dbReference type="Pfam" id="PF09294"/>
    </source>
</evidence>
<dbReference type="PANTHER" id="PTHR20859">
    <property type="entry name" value="INTERFERON/INTERLEUKIN RECEPTOR"/>
    <property type="match status" value="1"/>
</dbReference>
<protein>
    <recommendedName>
        <fullName evidence="8">Fibronectin type-III domain-containing protein</fullName>
    </recommendedName>
</protein>
<dbReference type="GO" id="GO:0004896">
    <property type="term" value="F:cytokine receptor activity"/>
    <property type="evidence" value="ECO:0007669"/>
    <property type="project" value="TreeGrafter"/>
</dbReference>
<dbReference type="InterPro" id="IPR013783">
    <property type="entry name" value="Ig-like_fold"/>
</dbReference>
<keyword evidence="7" id="KW-1185">Reference proteome</keyword>
<proteinExistence type="predicted"/>
<dbReference type="Pfam" id="PF09294">
    <property type="entry name" value="Interfer-bind"/>
    <property type="match status" value="1"/>
</dbReference>
<dbReference type="InterPro" id="IPR015373">
    <property type="entry name" value="Interferon/interleukin_rcp_dom"/>
</dbReference>
<keyword evidence="3" id="KW-0732">Signal</keyword>
<evidence type="ECO:0008006" key="8">
    <source>
        <dbReference type="Google" id="ProtNLM"/>
    </source>
</evidence>
<keyword evidence="2" id="KW-0472">Membrane</keyword>
<dbReference type="InterPro" id="IPR050650">
    <property type="entry name" value="Type-II_Cytokine-TF_Rcpt"/>
</dbReference>
<dbReference type="Pfam" id="PF01108">
    <property type="entry name" value="Tissue_fac"/>
    <property type="match status" value="1"/>
</dbReference>
<dbReference type="Proteomes" id="UP001152622">
    <property type="component" value="Chromosome 8"/>
</dbReference>
<evidence type="ECO:0000259" key="4">
    <source>
        <dbReference type="Pfam" id="PF01108"/>
    </source>
</evidence>
<dbReference type="AlphaFoldDB" id="A0A9Q1F7W4"/>
<evidence type="ECO:0000313" key="6">
    <source>
        <dbReference type="EMBL" id="KAJ8352559.1"/>
    </source>
</evidence>